<evidence type="ECO:0000256" key="6">
    <source>
        <dbReference type="ARBA" id="ARBA00023237"/>
    </source>
</evidence>
<reference evidence="9" key="1">
    <citation type="submission" date="2022-03" db="EMBL/GenBank/DDBJ databases">
        <title>De novo assembled genomes of Belliella spp. (Cyclobacteriaceae) strains.</title>
        <authorList>
            <person name="Szabo A."/>
            <person name="Korponai K."/>
            <person name="Felfoldi T."/>
        </authorList>
    </citation>
    <scope>NUCLEOTIDE SEQUENCE</scope>
    <source>
        <strain evidence="9">DSM 111903</strain>
    </source>
</reference>
<dbReference type="NCBIfam" id="TIGR04057">
    <property type="entry name" value="SusC_RagA_signa"/>
    <property type="match status" value="1"/>
</dbReference>
<keyword evidence="5 7" id="KW-0472">Membrane</keyword>
<dbReference type="InterPro" id="IPR008969">
    <property type="entry name" value="CarboxyPept-like_regulatory"/>
</dbReference>
<dbReference type="InterPro" id="IPR023996">
    <property type="entry name" value="TonB-dep_OMP_SusC/RagA"/>
</dbReference>
<dbReference type="InterPro" id="IPR023997">
    <property type="entry name" value="TonB-dep_OMP_SusC/RagA_CS"/>
</dbReference>
<keyword evidence="2 7" id="KW-0813">Transport</keyword>
<gene>
    <name evidence="9" type="ORF">MM213_12555</name>
</gene>
<dbReference type="Pfam" id="PF13715">
    <property type="entry name" value="CarbopepD_reg_2"/>
    <property type="match status" value="1"/>
</dbReference>
<evidence type="ECO:0000259" key="8">
    <source>
        <dbReference type="Pfam" id="PF07715"/>
    </source>
</evidence>
<dbReference type="Gene3D" id="2.60.40.1120">
    <property type="entry name" value="Carboxypeptidase-like, regulatory domain"/>
    <property type="match status" value="1"/>
</dbReference>
<dbReference type="InterPro" id="IPR036942">
    <property type="entry name" value="Beta-barrel_TonB_sf"/>
</dbReference>
<evidence type="ECO:0000313" key="9">
    <source>
        <dbReference type="EMBL" id="MCH7414321.1"/>
    </source>
</evidence>
<evidence type="ECO:0000256" key="4">
    <source>
        <dbReference type="ARBA" id="ARBA00022692"/>
    </source>
</evidence>
<dbReference type="Gene3D" id="2.40.170.20">
    <property type="entry name" value="TonB-dependent receptor, beta-barrel domain"/>
    <property type="match status" value="1"/>
</dbReference>
<dbReference type="NCBIfam" id="TIGR04056">
    <property type="entry name" value="OMP_RagA_SusC"/>
    <property type="match status" value="1"/>
</dbReference>
<comment type="similarity">
    <text evidence="7">Belongs to the TonB-dependent receptor family.</text>
</comment>
<dbReference type="PROSITE" id="PS52016">
    <property type="entry name" value="TONB_DEPENDENT_REC_3"/>
    <property type="match status" value="1"/>
</dbReference>
<comment type="subcellular location">
    <subcellularLocation>
        <location evidence="1 7">Cell outer membrane</location>
        <topology evidence="1 7">Multi-pass membrane protein</topology>
    </subcellularLocation>
</comment>
<dbReference type="InterPro" id="IPR037066">
    <property type="entry name" value="Plug_dom_sf"/>
</dbReference>
<dbReference type="EMBL" id="JAKZGO010000009">
    <property type="protein sequence ID" value="MCH7414321.1"/>
    <property type="molecule type" value="Genomic_DNA"/>
</dbReference>
<dbReference type="SUPFAM" id="SSF49464">
    <property type="entry name" value="Carboxypeptidase regulatory domain-like"/>
    <property type="match status" value="1"/>
</dbReference>
<proteinExistence type="inferred from homology"/>
<feature type="domain" description="TonB-dependent receptor plug" evidence="8">
    <location>
        <begin position="119"/>
        <end position="224"/>
    </location>
</feature>
<evidence type="ECO:0000313" key="10">
    <source>
        <dbReference type="Proteomes" id="UP001165430"/>
    </source>
</evidence>
<keyword evidence="4 7" id="KW-0812">Transmembrane</keyword>
<keyword evidence="10" id="KW-1185">Reference proteome</keyword>
<evidence type="ECO:0000256" key="7">
    <source>
        <dbReference type="PROSITE-ProRule" id="PRU01360"/>
    </source>
</evidence>
<dbReference type="Gene3D" id="2.170.130.10">
    <property type="entry name" value="TonB-dependent receptor, plug domain"/>
    <property type="match status" value="1"/>
</dbReference>
<evidence type="ECO:0000256" key="1">
    <source>
        <dbReference type="ARBA" id="ARBA00004571"/>
    </source>
</evidence>
<evidence type="ECO:0000256" key="2">
    <source>
        <dbReference type="ARBA" id="ARBA00022448"/>
    </source>
</evidence>
<name>A0ABS9VD10_9BACT</name>
<organism evidence="9 10">
    <name type="scientific">Belliella alkalica</name>
    <dbReference type="NCBI Taxonomy" id="1730871"/>
    <lineage>
        <taxon>Bacteria</taxon>
        <taxon>Pseudomonadati</taxon>
        <taxon>Bacteroidota</taxon>
        <taxon>Cytophagia</taxon>
        <taxon>Cytophagales</taxon>
        <taxon>Cyclobacteriaceae</taxon>
        <taxon>Belliella</taxon>
    </lineage>
</organism>
<accession>A0ABS9VD10</accession>
<comment type="caution">
    <text evidence="9">The sequence shown here is derived from an EMBL/GenBank/DDBJ whole genome shotgun (WGS) entry which is preliminary data.</text>
</comment>
<evidence type="ECO:0000256" key="5">
    <source>
        <dbReference type="ARBA" id="ARBA00023136"/>
    </source>
</evidence>
<dbReference type="SUPFAM" id="SSF56935">
    <property type="entry name" value="Porins"/>
    <property type="match status" value="1"/>
</dbReference>
<evidence type="ECO:0000256" key="3">
    <source>
        <dbReference type="ARBA" id="ARBA00022452"/>
    </source>
</evidence>
<dbReference type="Proteomes" id="UP001165430">
    <property type="component" value="Unassembled WGS sequence"/>
</dbReference>
<keyword evidence="6 7" id="KW-0998">Cell outer membrane</keyword>
<dbReference type="InterPro" id="IPR012910">
    <property type="entry name" value="Plug_dom"/>
</dbReference>
<protein>
    <submittedName>
        <fullName evidence="9">SusC/RagA family TonB-linked outer membrane protein</fullName>
    </submittedName>
</protein>
<dbReference type="InterPro" id="IPR039426">
    <property type="entry name" value="TonB-dep_rcpt-like"/>
</dbReference>
<sequence length="1068" mass="119915">MEKLYTLIVFCFLVSFNSIGQESRTTQKGKVLSLSNAEPLVGATVMIKDTSKGVVTDENGEFEIDIDQSIKTLVISYVGFLRQEVEITGDAFLEINLTEDGLELKDFEIVSTGYQQLPKERATGSFVQVDEELINRRVSTNLIDRLEDITPGLIFNRTNVSRDLDIDIRGRSTIFGNSRPLVIIDNFPYDGDISAINPNDVESITVLRDAAAASIWGVRAANGVIVITTKKGGVNQPTKFTFNTNFTSIEAPDQFYLPLMDASQVLEAEKILFDRGYWDSQRNSISRPPIPIGAETLLGIRDGLITEAAGNTLLAQLRSNDLRNDIDKELYQSAFNQQYAIQAKGGTKNHQFFYGLGLDKNSENLKFNGNQRITLNTRQIFTLGENWEVDAGVYFVHASRESPNLGPSHLGMTATRALPIYYSLRDENGLPAITPKDYNQNFTSSAIENGLLDWQFRPLQELNIYEDNSKTTDIRINTALKYAISKDLKLALSYQYWQANTRGINYRPADSYFSRHLVNQYTQVQSDGGFFKPIPDGGIGDFANNSSFSHSMRLQGDYNKQWNDHELVVLGGSEFRFLDADVSSYRMYGYQRENAINLPVDYTTLFRNYAVPAQQLRIPYGTSVNSFYDRFISFFGNASYTWKKKYTVSGSLRRDLSNIFGVDTNMKGVPLFSLGTSWNLSNESFYGINWLPYSRLRVTYGYNGNVDNSLSSLAIAGFSSTNLLGLPSGMIVTNPNPDLRWEKVGMFNVAYDFATKNDIVSGTLEVYSKKATDLIGTTGFPPSSGITQFRGNFAQTEGWGIDFNISTLNIDKAVKWRTDFFFSKIEEKVTAYERSETSLAYVQNGAGMGAFSPVPYEGRPLFSLYSFASAGLDPDTGDPRGFLDGEPSSNFATVISNTKPEDLIYHGSARPTSFGAIRNTFIWKGFNLSVNVSYRLGYFYRINSVNYSQVLQGVGSHSDFGNRWQNPGDELVTIVPSIPAISNSNRDNLYLFSENMVRKGDHIRLQDIRLGYTMSKSKFSQLPFEQIELYSYANNLGILWKASDDNLDPDFQLFRPQRSISFGLRIDF</sequence>
<dbReference type="RefSeq" id="WP_241412729.1">
    <property type="nucleotide sequence ID" value="NZ_JAKZGO010000009.1"/>
</dbReference>
<keyword evidence="3 7" id="KW-1134">Transmembrane beta strand</keyword>
<dbReference type="Pfam" id="PF07715">
    <property type="entry name" value="Plug"/>
    <property type="match status" value="1"/>
</dbReference>